<sequence>MSYYKSLEGDPAAAGVANGSPSFTPTSASTADPSFAPRVDRLQLRQLFRAVLLVSGSFFRDKKSRSKAWTLAFTLLVTMLLFSLMSMLFLTTLREFQNALHDRDQDQFYAAQLKIVKVVFMIMPVLCLRYLLRGTLSLEWRRYLTHILLSRYINEKKLYYRLKLLGRNLDNPDQRIAQDTGEFTDTILEFATTVAQQVLLIAVQSGILISISHDLFYFIVIYSLVLNVLSFVVFGGPFTRLRRGVLAQEASFRFTLVRVREHAEPVAFFDGHHFELARCQEIFGKLMVTLYRLLYISISFGLIEAAAQYIANVAPFIVLADKYFRGSMDFGAMMEAATVLGALQGAFTTLVTQMSSITNMGAQAIRIQQLWDMLDETDLDDTGINSAVSQGVLLDLDELTIYTPRGPRPLVEKVTFKLFKGDSLLLCGPSGVGKSSLLRGLAGLWHRGSGTIRRCAPHEMFFLPQETYLCLGSLRDNATYPKALSESPKDEEIIQALEDVNLAYLLPRYGLEAPIDFDSCLSGGERQRLGFARLLVAKPKFAVLDEATSALDSQNQEAMYCNLQRHVDGYVSVGHTASLEAFHTMKLLLERTSAPTATWHLELYNQQRRSAAGAGQAQVASRAANESGSAPSSAQGLSKGAEGGADWPADQHRFGRPSNATAM</sequence>
<dbReference type="SUPFAM" id="SSF52540">
    <property type="entry name" value="P-loop containing nucleoside triphosphate hydrolases"/>
    <property type="match status" value="1"/>
</dbReference>
<dbReference type="SMART" id="SM00382">
    <property type="entry name" value="AAA"/>
    <property type="match status" value="1"/>
</dbReference>
<reference evidence="12 13" key="1">
    <citation type="submission" date="2024-02" db="EMBL/GenBank/DDBJ databases">
        <authorList>
            <person name="Chen Y."/>
            <person name="Shah S."/>
            <person name="Dougan E. K."/>
            <person name="Thang M."/>
            <person name="Chan C."/>
        </authorList>
    </citation>
    <scope>NUCLEOTIDE SEQUENCE [LARGE SCALE GENOMIC DNA]</scope>
</reference>
<dbReference type="PROSITE" id="PS50893">
    <property type="entry name" value="ABC_TRANSPORTER_2"/>
    <property type="match status" value="1"/>
</dbReference>
<evidence type="ECO:0000256" key="1">
    <source>
        <dbReference type="ARBA" id="ARBA00008575"/>
    </source>
</evidence>
<dbReference type="PANTHER" id="PTHR11384">
    <property type="entry name" value="ATP-BINDING CASSETTE, SUB-FAMILY D MEMBER"/>
    <property type="match status" value="1"/>
</dbReference>
<evidence type="ECO:0000313" key="12">
    <source>
        <dbReference type="EMBL" id="CAK9051359.1"/>
    </source>
</evidence>
<dbReference type="Gene3D" id="3.40.50.300">
    <property type="entry name" value="P-loop containing nucleotide triphosphate hydrolases"/>
    <property type="match status" value="1"/>
</dbReference>
<feature type="transmembrane region" description="Helical" evidence="9">
    <location>
        <begin position="215"/>
        <end position="234"/>
    </location>
</feature>
<evidence type="ECO:0000256" key="9">
    <source>
        <dbReference type="SAM" id="Phobius"/>
    </source>
</evidence>
<dbReference type="InterPro" id="IPR017871">
    <property type="entry name" value="ABC_transporter-like_CS"/>
</dbReference>
<dbReference type="CDD" id="cd03223">
    <property type="entry name" value="ABCD_peroxisomal_ALDP"/>
    <property type="match status" value="1"/>
</dbReference>
<dbReference type="InterPro" id="IPR050835">
    <property type="entry name" value="ABC_transporter_sub-D"/>
</dbReference>
<keyword evidence="2" id="KW-0813">Transport</keyword>
<feature type="transmembrane region" description="Helical" evidence="9">
    <location>
        <begin position="109"/>
        <end position="132"/>
    </location>
</feature>
<feature type="compositionally biased region" description="Low complexity" evidence="8">
    <location>
        <begin position="614"/>
        <end position="624"/>
    </location>
</feature>
<keyword evidence="13" id="KW-1185">Reference proteome</keyword>
<dbReference type="InterPro" id="IPR036640">
    <property type="entry name" value="ABC1_TM_sf"/>
</dbReference>
<feature type="region of interest" description="Disordered" evidence="8">
    <location>
        <begin position="614"/>
        <end position="663"/>
    </location>
</feature>
<dbReference type="InterPro" id="IPR027417">
    <property type="entry name" value="P-loop_NTPase"/>
</dbReference>
<comment type="caution">
    <text evidence="12">The sequence shown here is derived from an EMBL/GenBank/DDBJ whole genome shotgun (WGS) entry which is preliminary data.</text>
</comment>
<evidence type="ECO:0000256" key="3">
    <source>
        <dbReference type="ARBA" id="ARBA00022692"/>
    </source>
</evidence>
<dbReference type="Proteomes" id="UP001642484">
    <property type="component" value="Unassembled WGS sequence"/>
</dbReference>
<comment type="similarity">
    <text evidence="1">Belongs to the ABC transporter superfamily. ABCD family. Peroxisomal fatty acyl CoA transporter (TC 3.A.1.203) subfamily.</text>
</comment>
<keyword evidence="7 9" id="KW-0472">Membrane</keyword>
<keyword evidence="3 9" id="KW-0812">Transmembrane</keyword>
<evidence type="ECO:0000256" key="6">
    <source>
        <dbReference type="ARBA" id="ARBA00022989"/>
    </source>
</evidence>
<gene>
    <name evidence="12" type="ORF">CCMP2556_LOCUS26083</name>
</gene>
<keyword evidence="5" id="KW-0067">ATP-binding</keyword>
<accession>A0ABP0MIQ2</accession>
<dbReference type="Pfam" id="PF00005">
    <property type="entry name" value="ABC_tran"/>
    <property type="match status" value="1"/>
</dbReference>
<dbReference type="Pfam" id="PF06472">
    <property type="entry name" value="ABC_membrane_2"/>
    <property type="match status" value="1"/>
</dbReference>
<feature type="compositionally biased region" description="Polar residues" evidence="8">
    <location>
        <begin position="626"/>
        <end position="636"/>
    </location>
</feature>
<dbReference type="InterPro" id="IPR003439">
    <property type="entry name" value="ABC_transporter-like_ATP-bd"/>
</dbReference>
<name>A0ABP0MIQ2_9DINO</name>
<evidence type="ECO:0000313" key="13">
    <source>
        <dbReference type="Proteomes" id="UP001642484"/>
    </source>
</evidence>
<evidence type="ECO:0000256" key="5">
    <source>
        <dbReference type="ARBA" id="ARBA00022840"/>
    </source>
</evidence>
<dbReference type="Gene3D" id="1.20.1560.10">
    <property type="entry name" value="ABC transporter type 1, transmembrane domain"/>
    <property type="match status" value="1"/>
</dbReference>
<dbReference type="SUPFAM" id="SSF90123">
    <property type="entry name" value="ABC transporter transmembrane region"/>
    <property type="match status" value="1"/>
</dbReference>
<evidence type="ECO:0000256" key="8">
    <source>
        <dbReference type="SAM" id="MobiDB-lite"/>
    </source>
</evidence>
<evidence type="ECO:0000259" key="11">
    <source>
        <dbReference type="PROSITE" id="PS50929"/>
    </source>
</evidence>
<keyword evidence="6 9" id="KW-1133">Transmembrane helix</keyword>
<dbReference type="PROSITE" id="PS50929">
    <property type="entry name" value="ABC_TM1F"/>
    <property type="match status" value="1"/>
</dbReference>
<dbReference type="PROSITE" id="PS00211">
    <property type="entry name" value="ABC_TRANSPORTER_1"/>
    <property type="match status" value="1"/>
</dbReference>
<dbReference type="InterPro" id="IPR011527">
    <property type="entry name" value="ABC1_TM_dom"/>
</dbReference>
<evidence type="ECO:0000259" key="10">
    <source>
        <dbReference type="PROSITE" id="PS50893"/>
    </source>
</evidence>
<evidence type="ECO:0000256" key="2">
    <source>
        <dbReference type="ARBA" id="ARBA00022448"/>
    </source>
</evidence>
<feature type="domain" description="ABC transmembrane type-1" evidence="11">
    <location>
        <begin position="174"/>
        <end position="359"/>
    </location>
</feature>
<feature type="transmembrane region" description="Helical" evidence="9">
    <location>
        <begin position="68"/>
        <end position="89"/>
    </location>
</feature>
<evidence type="ECO:0000256" key="4">
    <source>
        <dbReference type="ARBA" id="ARBA00022741"/>
    </source>
</evidence>
<dbReference type="PANTHER" id="PTHR11384:SF59">
    <property type="entry name" value="LYSOSOMAL COBALAMIN TRANSPORTER ABCD4"/>
    <property type="match status" value="1"/>
</dbReference>
<feature type="domain" description="ABC transporter" evidence="10">
    <location>
        <begin position="394"/>
        <end position="631"/>
    </location>
</feature>
<organism evidence="12 13">
    <name type="scientific">Durusdinium trenchii</name>
    <dbReference type="NCBI Taxonomy" id="1381693"/>
    <lineage>
        <taxon>Eukaryota</taxon>
        <taxon>Sar</taxon>
        <taxon>Alveolata</taxon>
        <taxon>Dinophyceae</taxon>
        <taxon>Suessiales</taxon>
        <taxon>Symbiodiniaceae</taxon>
        <taxon>Durusdinium</taxon>
    </lineage>
</organism>
<dbReference type="InterPro" id="IPR003593">
    <property type="entry name" value="AAA+_ATPase"/>
</dbReference>
<dbReference type="EMBL" id="CAXAMN010017891">
    <property type="protein sequence ID" value="CAK9051359.1"/>
    <property type="molecule type" value="Genomic_DNA"/>
</dbReference>
<evidence type="ECO:0000256" key="7">
    <source>
        <dbReference type="ARBA" id="ARBA00023136"/>
    </source>
</evidence>
<proteinExistence type="inferred from homology"/>
<keyword evidence="4" id="KW-0547">Nucleotide-binding</keyword>
<protein>
    <submittedName>
        <fullName evidence="12">Uncharacterized protein</fullName>
    </submittedName>
</protein>